<name>A0A7I4Z3Y5_HAECO</name>
<dbReference type="Pfam" id="PF00620">
    <property type="entry name" value="RhoGAP"/>
    <property type="match status" value="1"/>
</dbReference>
<proteinExistence type="predicted"/>
<keyword evidence="1" id="KW-0343">GTPase activation</keyword>
<dbReference type="InterPro" id="IPR008936">
    <property type="entry name" value="Rho_GTPase_activation_prot"/>
</dbReference>
<evidence type="ECO:0000313" key="5">
    <source>
        <dbReference type="WBParaSite" id="HCON_00180870-00001"/>
    </source>
</evidence>
<dbReference type="GO" id="GO:0007264">
    <property type="term" value="P:small GTPase-mediated signal transduction"/>
    <property type="evidence" value="ECO:0007669"/>
    <property type="project" value="TreeGrafter"/>
</dbReference>
<evidence type="ECO:0000256" key="1">
    <source>
        <dbReference type="ARBA" id="ARBA00022468"/>
    </source>
</evidence>
<dbReference type="GO" id="GO:0005096">
    <property type="term" value="F:GTPase activator activity"/>
    <property type="evidence" value="ECO:0007669"/>
    <property type="project" value="UniProtKB-KW"/>
</dbReference>
<sequence>MAKAVNNDVMNCSVQRSGHPSPVLLKDTRYRRNQYRIQRLFEFQHFHYPVVELGPIDVSLVSVIRDRDIRYVFKVGSNGVSWQITRSHAQLSQFDRQLHHCVFERRSSRLEELEILEETNENNVKAVLERYTVRLSQLTGSVITCCQVLDFLEVDHRGGHFEPVEDTVINTPAVAAAIVTKHFEPTSESHLRLKDGDIISIIEMSCDKCEGALGKAKMTIANKEDRSSQGSMVKLSLMTACRMPSLLRYRIRLRNPVFGIALVDHLARTGRKVPLIVERCCEAIERQGVVTGIYRQCGIQSNIRKLRARFDSGNEPNLFEFGQQDIYSVSSLLKQYFRQLPNPLFTFQSYAKILTAFESPENVKAHKLRNEMEAMPFAHFRTATYLMRHLSRLCNYTSLTDMTAKNLAIVWAPNLFRAPPLFHGDDLHILSGLDVHTSLCTYLITNSSDIFVDGLLDVTRNSSRECVQDGSSSVPSNVDTSCAPENFPDQKRTSHSVEASLHCSSDSIMSFMSRGVGELRDGIRVLRQRARSLRPARRPPSLTAPVRPCPYIICSHCENRDTALFANTQVMQRSDLSSVASHISDDQSSAHRIFLSPQTKRWEITTSVIGSSSHPNAPKIHEKRADYSQTKPEIKDTVNERMDEGSFERLSPVEEWSSGSRDSPLLEMSRYDNVPCAGYECTKIESATKRYPVHSHYTMKTNGVYPS</sequence>
<evidence type="ECO:0000256" key="2">
    <source>
        <dbReference type="SAM" id="MobiDB-lite"/>
    </source>
</evidence>
<dbReference type="SUPFAM" id="SSF48350">
    <property type="entry name" value="GTPase activation domain, GAP"/>
    <property type="match status" value="1"/>
</dbReference>
<evidence type="ECO:0000313" key="4">
    <source>
        <dbReference type="Proteomes" id="UP000025227"/>
    </source>
</evidence>
<dbReference type="OrthoDB" id="79452at2759"/>
<dbReference type="AlphaFoldDB" id="A0A7I4Z3Y5"/>
<evidence type="ECO:0000259" key="3">
    <source>
        <dbReference type="PROSITE" id="PS50238"/>
    </source>
</evidence>
<protein>
    <submittedName>
        <fullName evidence="5">Rho-GAP domain-containing protein</fullName>
    </submittedName>
</protein>
<accession>A0A7I4Z3Y5</accession>
<keyword evidence="4" id="KW-1185">Reference proteome</keyword>
<dbReference type="Proteomes" id="UP000025227">
    <property type="component" value="Unplaced"/>
</dbReference>
<dbReference type="SMART" id="SM00324">
    <property type="entry name" value="RhoGAP"/>
    <property type="match status" value="1"/>
</dbReference>
<organism evidence="4 5">
    <name type="scientific">Haemonchus contortus</name>
    <name type="common">Barber pole worm</name>
    <dbReference type="NCBI Taxonomy" id="6289"/>
    <lineage>
        <taxon>Eukaryota</taxon>
        <taxon>Metazoa</taxon>
        <taxon>Ecdysozoa</taxon>
        <taxon>Nematoda</taxon>
        <taxon>Chromadorea</taxon>
        <taxon>Rhabditida</taxon>
        <taxon>Rhabditina</taxon>
        <taxon>Rhabditomorpha</taxon>
        <taxon>Strongyloidea</taxon>
        <taxon>Trichostrongylidae</taxon>
        <taxon>Haemonchus</taxon>
    </lineage>
</organism>
<dbReference type="Gene3D" id="1.10.555.10">
    <property type="entry name" value="Rho GTPase activation protein"/>
    <property type="match status" value="1"/>
</dbReference>
<feature type="region of interest" description="Disordered" evidence="2">
    <location>
        <begin position="641"/>
        <end position="662"/>
    </location>
</feature>
<dbReference type="OMA" id="MFRNRRR"/>
<dbReference type="InterPro" id="IPR051576">
    <property type="entry name" value="PX-Rho_GAP"/>
</dbReference>
<dbReference type="PANTHER" id="PTHR15729:SF10">
    <property type="entry name" value="GTPASE-ACTIVATING PROTEIN CDGAPR"/>
    <property type="match status" value="1"/>
</dbReference>
<dbReference type="PANTHER" id="PTHR15729">
    <property type="entry name" value="CDC42 GTPASE-ACTIVATING PROTEIN"/>
    <property type="match status" value="1"/>
</dbReference>
<feature type="domain" description="Rho-GAP" evidence="3">
    <location>
        <begin position="260"/>
        <end position="451"/>
    </location>
</feature>
<reference evidence="5" key="1">
    <citation type="submission" date="2020-12" db="UniProtKB">
        <authorList>
            <consortium name="WormBaseParasite"/>
        </authorList>
    </citation>
    <scope>IDENTIFICATION</scope>
    <source>
        <strain evidence="5">MHco3</strain>
    </source>
</reference>
<dbReference type="InterPro" id="IPR000198">
    <property type="entry name" value="RhoGAP_dom"/>
</dbReference>
<dbReference type="PROSITE" id="PS50238">
    <property type="entry name" value="RHOGAP"/>
    <property type="match status" value="1"/>
</dbReference>
<dbReference type="WBParaSite" id="HCON_00180870-00001">
    <property type="protein sequence ID" value="HCON_00180870-00001"/>
    <property type="gene ID" value="HCON_00180870"/>
</dbReference>